<dbReference type="RefSeq" id="WP_137449158.1">
    <property type="nucleotide sequence ID" value="NZ_SZZH01000001.1"/>
</dbReference>
<gene>
    <name evidence="1" type="ORF">FDO65_10020</name>
</gene>
<evidence type="ECO:0000313" key="1">
    <source>
        <dbReference type="EMBL" id="TKV61853.1"/>
    </source>
</evidence>
<dbReference type="EMBL" id="SZZH01000001">
    <property type="protein sequence ID" value="TKV61853.1"/>
    <property type="molecule type" value="Genomic_DNA"/>
</dbReference>
<dbReference type="AlphaFoldDB" id="A0A4U6QMN1"/>
<name>A0A4U6QMN1_9ACTN</name>
<accession>A0A4U6QMN1</accession>
<dbReference type="OrthoDB" id="9800207at2"/>
<reference evidence="1 2" key="1">
    <citation type="submission" date="2019-05" db="EMBL/GenBank/DDBJ databases">
        <title>Nakamurella sp. N5BH11, whole genome shotgun sequence.</title>
        <authorList>
            <person name="Tuo L."/>
        </authorList>
    </citation>
    <scope>NUCLEOTIDE SEQUENCE [LARGE SCALE GENOMIC DNA]</scope>
    <source>
        <strain evidence="1 2">N5BH11</strain>
    </source>
</reference>
<evidence type="ECO:0000313" key="2">
    <source>
        <dbReference type="Proteomes" id="UP000306985"/>
    </source>
</evidence>
<dbReference type="Proteomes" id="UP000306985">
    <property type="component" value="Unassembled WGS sequence"/>
</dbReference>
<protein>
    <submittedName>
        <fullName evidence="1">Uncharacterized protein</fullName>
    </submittedName>
</protein>
<comment type="caution">
    <text evidence="1">The sequence shown here is derived from an EMBL/GenBank/DDBJ whole genome shotgun (WGS) entry which is preliminary data.</text>
</comment>
<keyword evidence="2" id="KW-1185">Reference proteome</keyword>
<proteinExistence type="predicted"/>
<sequence length="60" mass="6365">MAEVFVVGDDGPDDPVHALAALAAAAVADFIIERPTQCPTCRSWLAAGDRWGDHRCDGAR</sequence>
<organism evidence="1 2">
    <name type="scientific">Nakamurella flava</name>
    <dbReference type="NCBI Taxonomy" id="2576308"/>
    <lineage>
        <taxon>Bacteria</taxon>
        <taxon>Bacillati</taxon>
        <taxon>Actinomycetota</taxon>
        <taxon>Actinomycetes</taxon>
        <taxon>Nakamurellales</taxon>
        <taxon>Nakamurellaceae</taxon>
        <taxon>Nakamurella</taxon>
    </lineage>
</organism>